<sequence>MEQRQALMQQETRVIAWQDNLLLAWCLQSALYLPYTTL</sequence>
<accession>A0A0A8VL46</accession>
<reference evidence="1" key="1">
    <citation type="journal article" date="2015" name="Genome Announc.">
        <title>Complete Genome Sequence of Yersinia ruckeri Strain CSF007-82, Etiologic Agent of Red Mouth Disease in Salmonid Fish.</title>
        <authorList>
            <person name="Nelson M.C."/>
            <person name="LaPatra S.E."/>
            <person name="Welch T.J."/>
            <person name="Graf J."/>
        </authorList>
    </citation>
    <scope>NUCLEOTIDE SEQUENCE</scope>
    <source>
        <strain evidence="1">CSF007-82</strain>
    </source>
</reference>
<dbReference type="AlphaFoldDB" id="A0A0A8VL46"/>
<protein>
    <submittedName>
        <fullName evidence="1">Uncharacterized protein</fullName>
    </submittedName>
</protein>
<gene>
    <name evidence="1" type="ORF">CSF007_12920</name>
</gene>
<proteinExistence type="predicted"/>
<dbReference type="EMBL" id="LN681231">
    <property type="protein sequence ID" value="CEK28316.1"/>
    <property type="molecule type" value="Genomic_DNA"/>
</dbReference>
<name>A0A0A8VL46_YERRU</name>
<organism evidence="1">
    <name type="scientific">Yersinia ruckeri</name>
    <dbReference type="NCBI Taxonomy" id="29486"/>
    <lineage>
        <taxon>Bacteria</taxon>
        <taxon>Pseudomonadati</taxon>
        <taxon>Pseudomonadota</taxon>
        <taxon>Gammaproteobacteria</taxon>
        <taxon>Enterobacterales</taxon>
        <taxon>Yersiniaceae</taxon>
        <taxon>Yersinia</taxon>
    </lineage>
</organism>
<evidence type="ECO:0000313" key="1">
    <source>
        <dbReference type="EMBL" id="CEK28316.1"/>
    </source>
</evidence>